<dbReference type="AlphaFoldDB" id="A0A1J1HYT2"/>
<accession>A0A1J1HYT2</accession>
<dbReference type="EMBL" id="CVRI01000037">
    <property type="protein sequence ID" value="CRK93255.1"/>
    <property type="molecule type" value="Genomic_DNA"/>
</dbReference>
<keyword evidence="2" id="KW-1185">Reference proteome</keyword>
<sequence>MKREKPKDFCWRNTENILLHSYEKLLFKTNFKLEKSLIAQGCGFSISFKENEKFLSLDICSKEK</sequence>
<protein>
    <submittedName>
        <fullName evidence="1">CLUMA_CG006798, isoform A</fullName>
    </submittedName>
</protein>
<proteinExistence type="predicted"/>
<dbReference type="Proteomes" id="UP000183832">
    <property type="component" value="Unassembled WGS sequence"/>
</dbReference>
<reference evidence="1 2" key="1">
    <citation type="submission" date="2015-04" db="EMBL/GenBank/DDBJ databases">
        <authorList>
            <person name="Syromyatnikov M.Y."/>
            <person name="Popov V.N."/>
        </authorList>
    </citation>
    <scope>NUCLEOTIDE SEQUENCE [LARGE SCALE GENOMIC DNA]</scope>
</reference>
<organism evidence="1 2">
    <name type="scientific">Clunio marinus</name>
    <dbReference type="NCBI Taxonomy" id="568069"/>
    <lineage>
        <taxon>Eukaryota</taxon>
        <taxon>Metazoa</taxon>
        <taxon>Ecdysozoa</taxon>
        <taxon>Arthropoda</taxon>
        <taxon>Hexapoda</taxon>
        <taxon>Insecta</taxon>
        <taxon>Pterygota</taxon>
        <taxon>Neoptera</taxon>
        <taxon>Endopterygota</taxon>
        <taxon>Diptera</taxon>
        <taxon>Nematocera</taxon>
        <taxon>Chironomoidea</taxon>
        <taxon>Chironomidae</taxon>
        <taxon>Clunio</taxon>
    </lineage>
</organism>
<evidence type="ECO:0000313" key="1">
    <source>
        <dbReference type="EMBL" id="CRK93255.1"/>
    </source>
</evidence>
<name>A0A1J1HYT2_9DIPT</name>
<gene>
    <name evidence="1" type="ORF">CLUMA_CG006798</name>
</gene>
<evidence type="ECO:0000313" key="2">
    <source>
        <dbReference type="Proteomes" id="UP000183832"/>
    </source>
</evidence>